<evidence type="ECO:0000256" key="4">
    <source>
        <dbReference type="ARBA" id="ARBA00022741"/>
    </source>
</evidence>
<name>A0A0M0KWU4_9BACI</name>
<dbReference type="OrthoDB" id="2970722at2"/>
<evidence type="ECO:0000256" key="5">
    <source>
        <dbReference type="ARBA" id="ARBA00022989"/>
    </source>
</evidence>
<comment type="caution">
    <text evidence="10">The sequence shown here is derived from an EMBL/GenBank/DDBJ whole genome shotgun (WGS) entry which is preliminary data.</text>
</comment>
<evidence type="ECO:0000256" key="6">
    <source>
        <dbReference type="ARBA" id="ARBA00023118"/>
    </source>
</evidence>
<dbReference type="AlphaFoldDB" id="A0A0M0KWU4"/>
<evidence type="ECO:0000313" key="10">
    <source>
        <dbReference type="EMBL" id="KOO43082.1"/>
    </source>
</evidence>
<comment type="subcellular location">
    <subcellularLocation>
        <location evidence="1">Cell membrane</location>
    </subcellularLocation>
</comment>
<sequence length="165" mass="19012">MGKIDNEKLFDYNKHNLVYISDYIKLADQKASVLLTVNIALIGFIFNFLKKSDLNINIINKVFIILGVISLIISGSIIILKIIWPRYNLDANHYMSWAGISAHSNEDIYIDKVVNKEFTDFVQDMLKQNFDLAIVCKAKYKFLKISTWFFIIGLLVTGIAWLLDK</sequence>
<keyword evidence="2" id="KW-1003">Cell membrane</keyword>
<keyword evidence="7 8" id="KW-0472">Membrane</keyword>
<evidence type="ECO:0000313" key="11">
    <source>
        <dbReference type="Proteomes" id="UP000037558"/>
    </source>
</evidence>
<evidence type="ECO:0000259" key="9">
    <source>
        <dbReference type="Pfam" id="PF18967"/>
    </source>
</evidence>
<proteinExistence type="predicted"/>
<gene>
    <name evidence="10" type="ORF">AMD01_16165</name>
</gene>
<accession>A0A0M0KWU4</accession>
<dbReference type="InterPro" id="IPR043760">
    <property type="entry name" value="PycTM_dom"/>
</dbReference>
<keyword evidence="6" id="KW-0051">Antiviral defense</keyword>
<dbReference type="PATRIC" id="fig|284581.3.peg.2685"/>
<organism evidence="10 11">
    <name type="scientific">Priestia koreensis</name>
    <dbReference type="NCBI Taxonomy" id="284581"/>
    <lineage>
        <taxon>Bacteria</taxon>
        <taxon>Bacillati</taxon>
        <taxon>Bacillota</taxon>
        <taxon>Bacilli</taxon>
        <taxon>Bacillales</taxon>
        <taxon>Bacillaceae</taxon>
        <taxon>Priestia</taxon>
    </lineage>
</organism>
<feature type="transmembrane region" description="Helical" evidence="8">
    <location>
        <begin position="62"/>
        <end position="84"/>
    </location>
</feature>
<evidence type="ECO:0000256" key="1">
    <source>
        <dbReference type="ARBA" id="ARBA00004236"/>
    </source>
</evidence>
<evidence type="ECO:0000256" key="8">
    <source>
        <dbReference type="SAM" id="Phobius"/>
    </source>
</evidence>
<keyword evidence="4" id="KW-0547">Nucleotide-binding</keyword>
<evidence type="ECO:0000256" key="2">
    <source>
        <dbReference type="ARBA" id="ARBA00022475"/>
    </source>
</evidence>
<keyword evidence="5 8" id="KW-1133">Transmembrane helix</keyword>
<evidence type="ECO:0000256" key="7">
    <source>
        <dbReference type="ARBA" id="ARBA00023136"/>
    </source>
</evidence>
<keyword evidence="3 8" id="KW-0812">Transmembrane</keyword>
<dbReference type="Proteomes" id="UP000037558">
    <property type="component" value="Unassembled WGS sequence"/>
</dbReference>
<dbReference type="RefSeq" id="WP_053402478.1">
    <property type="nucleotide sequence ID" value="NZ_LILC01000022.1"/>
</dbReference>
<evidence type="ECO:0000256" key="3">
    <source>
        <dbReference type="ARBA" id="ARBA00022692"/>
    </source>
</evidence>
<dbReference type="Pfam" id="PF18967">
    <property type="entry name" value="PycTM"/>
    <property type="match status" value="1"/>
</dbReference>
<protein>
    <recommendedName>
        <fullName evidence="9">Pycsar effector protein domain-containing protein</fullName>
    </recommendedName>
</protein>
<feature type="transmembrane region" description="Helical" evidence="8">
    <location>
        <begin position="31"/>
        <end position="50"/>
    </location>
</feature>
<keyword evidence="11" id="KW-1185">Reference proteome</keyword>
<feature type="transmembrane region" description="Helical" evidence="8">
    <location>
        <begin position="145"/>
        <end position="163"/>
    </location>
</feature>
<reference evidence="11" key="1">
    <citation type="submission" date="2015-08" db="EMBL/GenBank/DDBJ databases">
        <title>Fjat-14210 dsm16467.</title>
        <authorList>
            <person name="Liu B."/>
            <person name="Wang J."/>
            <person name="Zhu Y."/>
            <person name="Liu G."/>
            <person name="Chen Q."/>
            <person name="Chen Z."/>
            <person name="Lan J."/>
            <person name="Che J."/>
            <person name="Ge C."/>
            <person name="Shi H."/>
            <person name="Pan Z."/>
            <person name="Liu X."/>
        </authorList>
    </citation>
    <scope>NUCLEOTIDE SEQUENCE [LARGE SCALE GENOMIC DNA]</scope>
    <source>
        <strain evidence="11">DSM 16467</strain>
    </source>
</reference>
<feature type="domain" description="Pycsar effector protein" evidence="9">
    <location>
        <begin position="15"/>
        <end position="163"/>
    </location>
</feature>
<dbReference type="EMBL" id="LILC01000022">
    <property type="protein sequence ID" value="KOO43082.1"/>
    <property type="molecule type" value="Genomic_DNA"/>
</dbReference>